<reference evidence="14" key="1">
    <citation type="submission" date="2018-01" db="EMBL/GenBank/DDBJ databases">
        <authorList>
            <person name="Alioto T."/>
            <person name="Alioto T."/>
        </authorList>
    </citation>
    <scope>NUCLEOTIDE SEQUENCE [LARGE SCALE GENOMIC DNA]</scope>
</reference>
<protein>
    <recommendedName>
        <fullName evidence="12">Delta(3,5)-Delta(2,4)-dienoyl-CoA isomerase, mitochondrial</fullName>
    </recommendedName>
</protein>
<organism evidence="13 14">
    <name type="scientific">Drosophila guanche</name>
    <name type="common">Fruit fly</name>
    <dbReference type="NCBI Taxonomy" id="7266"/>
    <lineage>
        <taxon>Eukaryota</taxon>
        <taxon>Metazoa</taxon>
        <taxon>Ecdysozoa</taxon>
        <taxon>Arthropoda</taxon>
        <taxon>Hexapoda</taxon>
        <taxon>Insecta</taxon>
        <taxon>Pterygota</taxon>
        <taxon>Neoptera</taxon>
        <taxon>Endopterygota</taxon>
        <taxon>Diptera</taxon>
        <taxon>Brachycera</taxon>
        <taxon>Muscomorpha</taxon>
        <taxon>Ephydroidea</taxon>
        <taxon>Drosophilidae</taxon>
        <taxon>Drosophila</taxon>
        <taxon>Sophophora</taxon>
    </lineage>
</organism>
<evidence type="ECO:0000256" key="8">
    <source>
        <dbReference type="ARBA" id="ARBA00023235"/>
    </source>
</evidence>
<evidence type="ECO:0000256" key="9">
    <source>
        <dbReference type="ARBA" id="ARBA00051408"/>
    </source>
</evidence>
<dbReference type="OMA" id="QYVAHVE"/>
<evidence type="ECO:0000256" key="10">
    <source>
        <dbReference type="ARBA" id="ARBA00052809"/>
    </source>
</evidence>
<dbReference type="FunFam" id="3.90.226.10:FF:000024">
    <property type="entry name" value="Delta3,5-delta2,4-dienoyl-CoA isomerase"/>
    <property type="match status" value="1"/>
</dbReference>
<evidence type="ECO:0000313" key="13">
    <source>
        <dbReference type="EMBL" id="SPP78500.1"/>
    </source>
</evidence>
<dbReference type="SUPFAM" id="SSF52096">
    <property type="entry name" value="ClpP/crotonase"/>
    <property type="match status" value="1"/>
</dbReference>
<comment type="pathway">
    <text evidence="2">Lipid metabolism; fatty acid beta-oxidation.</text>
</comment>
<comment type="function">
    <text evidence="11">Isomerization of 3-trans,5-cis-dienoyl-CoA to 2-trans,4-trans-dienoyl-CoA.</text>
</comment>
<evidence type="ECO:0000256" key="11">
    <source>
        <dbReference type="ARBA" id="ARBA00055786"/>
    </source>
</evidence>
<dbReference type="AlphaFoldDB" id="A0A3B0JSQ5"/>
<keyword evidence="4" id="KW-0276">Fatty acid metabolism</keyword>
<dbReference type="CDD" id="cd06558">
    <property type="entry name" value="crotonase-like"/>
    <property type="match status" value="1"/>
</dbReference>
<dbReference type="InterPro" id="IPR029045">
    <property type="entry name" value="ClpP/crotonase-like_dom_sf"/>
</dbReference>
<dbReference type="GO" id="GO:0051750">
    <property type="term" value="F:delta(3,5)-delta(2,4)-dienoyl-CoA isomerase activity"/>
    <property type="evidence" value="ECO:0007669"/>
    <property type="project" value="TreeGrafter"/>
</dbReference>
<accession>A0A3B0JSQ5</accession>
<evidence type="ECO:0000256" key="6">
    <source>
        <dbReference type="ARBA" id="ARBA00023098"/>
    </source>
</evidence>
<evidence type="ECO:0000313" key="14">
    <source>
        <dbReference type="Proteomes" id="UP000268350"/>
    </source>
</evidence>
<evidence type="ECO:0000256" key="3">
    <source>
        <dbReference type="ARBA" id="ARBA00005254"/>
    </source>
</evidence>
<keyword evidence="14" id="KW-1185">Reference proteome</keyword>
<dbReference type="Gene3D" id="3.90.226.10">
    <property type="entry name" value="2-enoyl-CoA Hydratase, Chain A, domain 1"/>
    <property type="match status" value="1"/>
</dbReference>
<dbReference type="PANTHER" id="PTHR43149">
    <property type="entry name" value="ENOYL-COA HYDRATASE"/>
    <property type="match status" value="1"/>
</dbReference>
<dbReference type="FunFam" id="1.10.12.10:FF:000004">
    <property type="entry name" value="Delta3,5-delta2,4-dienoyl-CoA isomerase"/>
    <property type="match status" value="1"/>
</dbReference>
<evidence type="ECO:0000256" key="12">
    <source>
        <dbReference type="ARBA" id="ARBA00071021"/>
    </source>
</evidence>
<evidence type="ECO:0000256" key="1">
    <source>
        <dbReference type="ARBA" id="ARBA00004275"/>
    </source>
</evidence>
<dbReference type="InterPro" id="IPR045002">
    <property type="entry name" value="Ech1-like"/>
</dbReference>
<dbReference type="OrthoDB" id="14970at2759"/>
<dbReference type="EMBL" id="OUUW01000003">
    <property type="protein sequence ID" value="SPP78500.1"/>
    <property type="molecule type" value="Genomic_DNA"/>
</dbReference>
<comment type="catalytic activity">
    <reaction evidence="10">
        <text>(3E,5Z,8Z,11Z,14Z)-eicosapentaenoyl-CoA = (2E,4E,8Z,11Z,14Z)-eicosapentaenoyl-CoA</text>
        <dbReference type="Rhea" id="RHEA:45224"/>
        <dbReference type="ChEBI" id="CHEBI:85090"/>
        <dbReference type="ChEBI" id="CHEBI:85091"/>
    </reaction>
</comment>
<dbReference type="InterPro" id="IPR014748">
    <property type="entry name" value="Enoyl-CoA_hydra_C"/>
</dbReference>
<dbReference type="GO" id="GO:0005739">
    <property type="term" value="C:mitochondrion"/>
    <property type="evidence" value="ECO:0007669"/>
    <property type="project" value="TreeGrafter"/>
</dbReference>
<keyword evidence="8 13" id="KW-0413">Isomerase</keyword>
<keyword evidence="5" id="KW-0007">Acetylation</keyword>
<comment type="subcellular location">
    <subcellularLocation>
        <location evidence="1">Peroxisome</location>
    </subcellularLocation>
</comment>
<gene>
    <name evidence="13" type="ORF">DGUA_6G011147</name>
</gene>
<dbReference type="Pfam" id="PF00378">
    <property type="entry name" value="ECH_1"/>
    <property type="match status" value="1"/>
</dbReference>
<evidence type="ECO:0000256" key="5">
    <source>
        <dbReference type="ARBA" id="ARBA00022990"/>
    </source>
</evidence>
<comment type="similarity">
    <text evidence="3">Belongs to the enoyl-CoA hydratase/isomerase family.</text>
</comment>
<keyword evidence="7" id="KW-0576">Peroxisome</keyword>
<evidence type="ECO:0000256" key="7">
    <source>
        <dbReference type="ARBA" id="ARBA00023140"/>
    </source>
</evidence>
<sequence length="321" mass="35304">MSVYRLNKLIRLAPNMTASGRYTTAMQPQRHNTSHSAQAANSPAGHTAFKTLAISTPKPFVFHVELHRPNKLNAINKQMWLEIKNCFEELSTNPDCRAIVLSASGKHFTAGIDLSDMMNLGQQLADTDDCARKGYILERVIKLYQDSISALEQCPKPVITAVHQACIGAGVDLITASDIRYCTQDAFFQVKEVEIGMAADVGTLQRLPKAIGSQSLARELCFTGRRFEAAEAHACGLVSRVFADKDSLVSGALALAEQIAQKSPIAVQTTKANMVYSLEHTNQQGLDHIRWYNKLNLQSEDFAQAVAAQLTKDEKPIFAKL</sequence>
<dbReference type="GO" id="GO:0005777">
    <property type="term" value="C:peroxisome"/>
    <property type="evidence" value="ECO:0007669"/>
    <property type="project" value="UniProtKB-SubCell"/>
</dbReference>
<dbReference type="Proteomes" id="UP000268350">
    <property type="component" value="Unassembled WGS sequence"/>
</dbReference>
<comment type="catalytic activity">
    <reaction evidence="9">
        <text>(3E,5Z)-octadienoyl-CoA = (2E,4E)-octadienoyl-CoA</text>
        <dbReference type="Rhea" id="RHEA:45244"/>
        <dbReference type="ChEBI" id="CHEBI:62243"/>
        <dbReference type="ChEBI" id="CHEBI:85108"/>
    </reaction>
</comment>
<evidence type="ECO:0000256" key="4">
    <source>
        <dbReference type="ARBA" id="ARBA00022832"/>
    </source>
</evidence>
<name>A0A3B0JSQ5_DROGU</name>
<proteinExistence type="inferred from homology"/>
<evidence type="ECO:0000256" key="2">
    <source>
        <dbReference type="ARBA" id="ARBA00005005"/>
    </source>
</evidence>
<dbReference type="GO" id="GO:0006635">
    <property type="term" value="P:fatty acid beta-oxidation"/>
    <property type="evidence" value="ECO:0007669"/>
    <property type="project" value="UniProtKB-UniPathway"/>
</dbReference>
<dbReference type="STRING" id="7266.A0A3B0JSQ5"/>
<dbReference type="InterPro" id="IPR001753">
    <property type="entry name" value="Enoyl-CoA_hydra/iso"/>
</dbReference>
<dbReference type="Gene3D" id="1.10.12.10">
    <property type="entry name" value="Lyase 2-enoyl-coa Hydratase, Chain A, domain 2"/>
    <property type="match status" value="1"/>
</dbReference>
<dbReference type="PANTHER" id="PTHR43149:SF1">
    <property type="entry name" value="DELTA(3,5)-DELTA(2,4)-DIENOYL-COA ISOMERASE, MITOCHONDRIAL"/>
    <property type="match status" value="1"/>
</dbReference>
<dbReference type="UniPathway" id="UPA00659"/>
<keyword evidence="6" id="KW-0443">Lipid metabolism</keyword>